<feature type="compositionally biased region" description="Acidic residues" evidence="4">
    <location>
        <begin position="906"/>
        <end position="916"/>
    </location>
</feature>
<dbReference type="Gene3D" id="1.10.418.20">
    <property type="match status" value="1"/>
</dbReference>
<dbReference type="InterPro" id="IPR003653">
    <property type="entry name" value="Peptidase_C48_C"/>
</dbReference>
<dbReference type="SUPFAM" id="SSF54001">
    <property type="entry name" value="Cysteine proteinases"/>
    <property type="match status" value="1"/>
</dbReference>
<feature type="region of interest" description="Disordered" evidence="4">
    <location>
        <begin position="675"/>
        <end position="712"/>
    </location>
</feature>
<dbReference type="OrthoDB" id="442460at2759"/>
<comment type="caution">
    <text evidence="6">The sequence shown here is derived from an EMBL/GenBank/DDBJ whole genome shotgun (WGS) entry which is preliminary data.</text>
</comment>
<feature type="region of interest" description="Disordered" evidence="4">
    <location>
        <begin position="751"/>
        <end position="957"/>
    </location>
</feature>
<organism evidence="6 7">
    <name type="scientific">Tieghemostelium lacteum</name>
    <name type="common">Slime mold</name>
    <name type="synonym">Dictyostelium lacteum</name>
    <dbReference type="NCBI Taxonomy" id="361077"/>
    <lineage>
        <taxon>Eukaryota</taxon>
        <taxon>Amoebozoa</taxon>
        <taxon>Evosea</taxon>
        <taxon>Eumycetozoa</taxon>
        <taxon>Dictyostelia</taxon>
        <taxon>Dictyosteliales</taxon>
        <taxon>Raperosteliaceae</taxon>
        <taxon>Tieghemostelium</taxon>
    </lineage>
</organism>
<feature type="compositionally biased region" description="Polar residues" evidence="4">
    <location>
        <begin position="276"/>
        <end position="291"/>
    </location>
</feature>
<feature type="compositionally biased region" description="Low complexity" evidence="4">
    <location>
        <begin position="937"/>
        <end position="948"/>
    </location>
</feature>
<feature type="compositionally biased region" description="Low complexity" evidence="4">
    <location>
        <begin position="675"/>
        <end position="700"/>
    </location>
</feature>
<dbReference type="STRING" id="361077.A0A151ZAR8"/>
<evidence type="ECO:0000256" key="4">
    <source>
        <dbReference type="SAM" id="MobiDB-lite"/>
    </source>
</evidence>
<dbReference type="Pfam" id="PF02902">
    <property type="entry name" value="Peptidase_C48"/>
    <property type="match status" value="1"/>
</dbReference>
<dbReference type="GO" id="GO:0008234">
    <property type="term" value="F:cysteine-type peptidase activity"/>
    <property type="evidence" value="ECO:0007669"/>
    <property type="project" value="InterPro"/>
</dbReference>
<evidence type="ECO:0000256" key="3">
    <source>
        <dbReference type="ARBA" id="ARBA00022801"/>
    </source>
</evidence>
<dbReference type="Proteomes" id="UP000076078">
    <property type="component" value="Unassembled WGS sequence"/>
</dbReference>
<dbReference type="PANTHER" id="PTHR47764">
    <property type="entry name" value="UBIQUITIN-LIKE-SPECIFIC PROTEASE 2B-RELATED"/>
    <property type="match status" value="1"/>
</dbReference>
<feature type="region of interest" description="Disordered" evidence="4">
    <location>
        <begin position="636"/>
        <end position="663"/>
    </location>
</feature>
<keyword evidence="7" id="KW-1185">Reference proteome</keyword>
<gene>
    <name evidence="6" type="ORF">DLAC_07940</name>
</gene>
<dbReference type="InterPro" id="IPR038765">
    <property type="entry name" value="Papain-like_cys_pep_sf"/>
</dbReference>
<keyword evidence="3" id="KW-0378">Hydrolase</keyword>
<feature type="compositionally biased region" description="Basic and acidic residues" evidence="4">
    <location>
        <begin position="64"/>
        <end position="77"/>
    </location>
</feature>
<name>A0A151ZAR8_TIELA</name>
<accession>A0A151ZAR8</accession>
<reference evidence="6 7" key="1">
    <citation type="submission" date="2015-12" db="EMBL/GenBank/DDBJ databases">
        <title>Dictyostelia acquired genes for synthesis and detection of signals that induce cell-type specialization by lateral gene transfer from prokaryotes.</title>
        <authorList>
            <person name="Gloeckner G."/>
            <person name="Schaap P."/>
        </authorList>
    </citation>
    <scope>NUCLEOTIDE SEQUENCE [LARGE SCALE GENOMIC DNA]</scope>
    <source>
        <strain evidence="6 7">TK</strain>
    </source>
</reference>
<keyword evidence="2" id="KW-0645">Protease</keyword>
<feature type="compositionally biased region" description="Low complexity" evidence="4">
    <location>
        <begin position="751"/>
        <end position="763"/>
    </location>
</feature>
<comment type="similarity">
    <text evidence="1">Belongs to the peptidase C48 family.</text>
</comment>
<feature type="domain" description="Ubiquitin-like protease family profile" evidence="5">
    <location>
        <begin position="381"/>
        <end position="564"/>
    </location>
</feature>
<feature type="compositionally biased region" description="Low complexity" evidence="4">
    <location>
        <begin position="651"/>
        <end position="661"/>
    </location>
</feature>
<dbReference type="AlphaFoldDB" id="A0A151ZAR8"/>
<evidence type="ECO:0000313" key="6">
    <source>
        <dbReference type="EMBL" id="KYQ91039.1"/>
    </source>
</evidence>
<dbReference type="GO" id="GO:0006508">
    <property type="term" value="P:proteolysis"/>
    <property type="evidence" value="ECO:0007669"/>
    <property type="project" value="UniProtKB-KW"/>
</dbReference>
<feature type="compositionally biased region" description="Basic and acidic residues" evidence="4">
    <location>
        <begin position="793"/>
        <end position="803"/>
    </location>
</feature>
<dbReference type="PANTHER" id="PTHR47764:SF2">
    <property type="entry name" value="UBIQUITIN-LIKE PROTEASE FAMILY PROFILE DOMAIN-CONTAINING PROTEIN"/>
    <property type="match status" value="1"/>
</dbReference>
<dbReference type="Gene3D" id="3.30.310.130">
    <property type="entry name" value="Ubiquitin-related"/>
    <property type="match status" value="1"/>
</dbReference>
<dbReference type="EMBL" id="LODT01000035">
    <property type="protein sequence ID" value="KYQ91039.1"/>
    <property type="molecule type" value="Genomic_DNA"/>
</dbReference>
<feature type="region of interest" description="Disordered" evidence="4">
    <location>
        <begin position="47"/>
        <end position="116"/>
    </location>
</feature>
<feature type="compositionally biased region" description="Basic and acidic residues" evidence="4">
    <location>
        <begin position="106"/>
        <end position="115"/>
    </location>
</feature>
<feature type="compositionally biased region" description="Low complexity" evidence="4">
    <location>
        <begin position="258"/>
        <end position="275"/>
    </location>
</feature>
<dbReference type="InParanoid" id="A0A151ZAR8"/>
<evidence type="ECO:0000256" key="1">
    <source>
        <dbReference type="ARBA" id="ARBA00005234"/>
    </source>
</evidence>
<evidence type="ECO:0000259" key="5">
    <source>
        <dbReference type="PROSITE" id="PS50600"/>
    </source>
</evidence>
<protein>
    <recommendedName>
        <fullName evidence="5">Ubiquitin-like protease family profile domain-containing protein</fullName>
    </recommendedName>
</protein>
<feature type="compositionally biased region" description="Low complexity" evidence="4">
    <location>
        <begin position="804"/>
        <end position="844"/>
    </location>
</feature>
<dbReference type="PROSITE" id="PS50600">
    <property type="entry name" value="ULP_PROTEASE"/>
    <property type="match status" value="1"/>
</dbReference>
<evidence type="ECO:0000313" key="7">
    <source>
        <dbReference type="Proteomes" id="UP000076078"/>
    </source>
</evidence>
<feature type="region of interest" description="Disordered" evidence="4">
    <location>
        <begin position="243"/>
        <end position="356"/>
    </location>
</feature>
<evidence type="ECO:0000256" key="2">
    <source>
        <dbReference type="ARBA" id="ARBA00022670"/>
    </source>
</evidence>
<proteinExistence type="inferred from homology"/>
<feature type="compositionally biased region" description="Low complexity" evidence="4">
    <location>
        <begin position="310"/>
        <end position="344"/>
    </location>
</feature>
<sequence>MSYNKKFSEPGEPLQLDYLAFEKEKPIVKTSTFKLASKVPNANDSFNKIFKEIGNQNRQKHQHKQESPNKSRTREGLEIDNGFSSSYEPQPPEPIFDNSSDEEELEHNSSVDDRSVSSISIHIPDPTKFEIDATKVIIQSVIKDRSSGPAEFKVGKVSFGKRQLRIPCHQIDVTFVLEYKDISKIIIGNDVIQFNMNRLISTSGKQTKEYVHTPVTLCGISDKFDYKSSFGNIGILKFVGTEDIDSSSSPEDDRVAPSKSNTKNTFTNAFSSTTSQIQKPQPSKYSVSITEHTQKLKNKISGSNIHTIHSPPSSSSYSTKPTTTTPSSTTYSSISSTTSSFTTPINRPKPSKPKLKVTQDDIMIQYPKSNVDKDNKIIPQVTIYRSDMRRLDKGEFLNDSIIEFYTKYIIDEYISEENKDRFFFFNSFFFKKLTNLSNMESSYSEIKKWTLGADIFQKDFVFVPINKESHWSLVIICFPGHDQDNASDSIRPCMIYLDSLYKKPNSIVSHLRKYLTLEWKHKRSQHGERSFQDPKKFPIFTGHVPMQQNYSDCGIFLLHYIELFCKNPEKKFPKNCAFQRPAWFPTSQTDAKRDVIRSLIYTLRKKHDPSQLTEEDEKTYELEFVETEHRLSTSFDTSSLEIVENPNGHISSSLTSEQQQQEDLELSRIINSHQNITNNSTSSPPSSQKSSTSQKQKSPIMNSGSSDGEKSLTREEMLKEERDLLNQAFQDNQDIDITMTDVPTTDDVIVTSQTSKPKSTSPKENIIESGSDDGLNVYETPFDKSKFNSKGHKITEKKKDILKTDSSSDSSTKNSKNNNKKSTMNNIKSIPTIPKKKLTPPILLTDDESNESEFGIPSIKNSKNRKTTTTTAIRDQKNPIITRPIKPTLKRKLTPNHPTSSSESESSSEDSSEDSEVEKSKIKKVTKPTNRAPKTPPQSFSKVSSKVPPKIKRDEKK</sequence>